<dbReference type="GO" id="GO:0015031">
    <property type="term" value="P:protein transport"/>
    <property type="evidence" value="ECO:0007669"/>
    <property type="project" value="InterPro"/>
</dbReference>
<feature type="domain" description="Katanin p80 subunit C-terminal" evidence="19">
    <location>
        <begin position="702"/>
        <end position="828"/>
    </location>
</feature>
<dbReference type="InterPro" id="IPR028021">
    <property type="entry name" value="Katanin_C-terminal"/>
</dbReference>
<dbReference type="GO" id="GO:0005886">
    <property type="term" value="C:plasma membrane"/>
    <property type="evidence" value="ECO:0007669"/>
    <property type="project" value="UniProtKB-SubCell"/>
</dbReference>
<feature type="repeat" description="WD" evidence="15">
    <location>
        <begin position="83"/>
        <end position="124"/>
    </location>
</feature>
<evidence type="ECO:0000256" key="9">
    <source>
        <dbReference type="ARBA" id="ARBA00022989"/>
    </source>
</evidence>
<evidence type="ECO:0000256" key="16">
    <source>
        <dbReference type="RuleBase" id="RU363122"/>
    </source>
</evidence>
<evidence type="ECO:0000256" key="11">
    <source>
        <dbReference type="ARBA" id="ARBA00023136"/>
    </source>
</evidence>
<evidence type="ECO:0000256" key="7">
    <source>
        <dbReference type="ARBA" id="ARBA00022701"/>
    </source>
</evidence>
<feature type="compositionally biased region" description="Polar residues" evidence="18">
    <location>
        <begin position="418"/>
        <end position="428"/>
    </location>
</feature>
<protein>
    <recommendedName>
        <fullName evidence="14">Katanin p80 WD40 repeat-containing subunit B1 homolog</fullName>
    </recommendedName>
</protein>
<dbReference type="GO" id="GO:0051013">
    <property type="term" value="P:microtubule severing"/>
    <property type="evidence" value="ECO:0007669"/>
    <property type="project" value="UniProtKB-UniRule"/>
</dbReference>
<keyword evidence="21" id="KW-1185">Reference proteome</keyword>
<dbReference type="eggNOG" id="KOG3088">
    <property type="taxonomic scope" value="Eukaryota"/>
</dbReference>
<evidence type="ECO:0000256" key="6">
    <source>
        <dbReference type="ARBA" id="ARBA00022692"/>
    </source>
</evidence>
<dbReference type="OMA" id="VDSPYTN"/>
<feature type="transmembrane region" description="Helical" evidence="16">
    <location>
        <begin position="1063"/>
        <end position="1082"/>
    </location>
</feature>
<keyword evidence="16" id="KW-1003">Cell membrane</keyword>
<comment type="function">
    <text evidence="14">May participate in a complex which severs microtubules in an ATP-dependent manner. Microtubule severing may promote rapid reorganization of cellular microtubule arrays.</text>
</comment>
<dbReference type="PANTHER" id="PTHR19845">
    <property type="entry name" value="KATANIN P80 SUBUNIT"/>
    <property type="match status" value="1"/>
</dbReference>
<feature type="compositionally biased region" description="Low complexity" evidence="18">
    <location>
        <begin position="846"/>
        <end position="859"/>
    </location>
</feature>
<dbReference type="Gramene" id="ONIVA01G37440.1">
    <property type="protein sequence ID" value="ONIVA01G37440.1"/>
    <property type="gene ID" value="ONIVA01G37440"/>
</dbReference>
<feature type="transmembrane region" description="Helical" evidence="16">
    <location>
        <begin position="1111"/>
        <end position="1138"/>
    </location>
</feature>
<dbReference type="HAMAP" id="MF_03022">
    <property type="entry name" value="Katanin_p80_B1"/>
    <property type="match status" value="1"/>
</dbReference>
<accession>A0A0E0FTZ6</accession>
<dbReference type="PROSITE" id="PS00678">
    <property type="entry name" value="WD_REPEATS_1"/>
    <property type="match status" value="3"/>
</dbReference>
<feature type="repeat" description="WD" evidence="15">
    <location>
        <begin position="40"/>
        <end position="82"/>
    </location>
</feature>
<evidence type="ECO:0000256" key="8">
    <source>
        <dbReference type="ARBA" id="ARBA00022737"/>
    </source>
</evidence>
<feature type="region of interest" description="Disordered" evidence="18">
    <location>
        <begin position="653"/>
        <end position="681"/>
    </location>
</feature>
<dbReference type="SUPFAM" id="SSF50978">
    <property type="entry name" value="WD40 repeat-like"/>
    <property type="match status" value="1"/>
</dbReference>
<dbReference type="Pfam" id="PF04144">
    <property type="entry name" value="SCAMP"/>
    <property type="match status" value="1"/>
</dbReference>
<dbReference type="CDD" id="cd00200">
    <property type="entry name" value="WD40"/>
    <property type="match status" value="1"/>
</dbReference>
<dbReference type="GO" id="GO:0005874">
    <property type="term" value="C:microtubule"/>
    <property type="evidence" value="ECO:0007669"/>
    <property type="project" value="UniProtKB-KW"/>
</dbReference>
<evidence type="ECO:0000256" key="1">
    <source>
        <dbReference type="ARBA" id="ARBA00004003"/>
    </source>
</evidence>
<evidence type="ECO:0000256" key="5">
    <source>
        <dbReference type="ARBA" id="ARBA00022574"/>
    </source>
</evidence>
<dbReference type="STRING" id="4536.A0A0E0FTZ6"/>
<dbReference type="eggNOG" id="KOG0267">
    <property type="taxonomic scope" value="Eukaryota"/>
</dbReference>
<feature type="region of interest" description="Disordered" evidence="18">
    <location>
        <begin position="388"/>
        <end position="471"/>
    </location>
</feature>
<keyword evidence="9 16" id="KW-1133">Transmembrane helix</keyword>
<dbReference type="PROSITE" id="PS50082">
    <property type="entry name" value="WD_REPEATS_2"/>
    <property type="match status" value="5"/>
</dbReference>
<dbReference type="PROSITE" id="PS50294">
    <property type="entry name" value="WD_REPEATS_REGION"/>
    <property type="match status" value="5"/>
</dbReference>
<dbReference type="FunFam" id="2.130.10.10:FF:000583">
    <property type="entry name" value="Katanin p80 WD40 repeat-containing subunit B1 homolog"/>
    <property type="match status" value="1"/>
</dbReference>
<dbReference type="GO" id="GO:0008352">
    <property type="term" value="C:katanin complex"/>
    <property type="evidence" value="ECO:0007669"/>
    <property type="project" value="InterPro"/>
</dbReference>
<reference evidence="20" key="1">
    <citation type="submission" date="2015-04" db="UniProtKB">
        <authorList>
            <consortium name="EnsemblPlants"/>
        </authorList>
    </citation>
    <scope>IDENTIFICATION</scope>
    <source>
        <strain evidence="20">SL10</strain>
    </source>
</reference>
<dbReference type="GO" id="GO:0007019">
    <property type="term" value="P:microtubule depolymerization"/>
    <property type="evidence" value="ECO:0007669"/>
    <property type="project" value="TreeGrafter"/>
</dbReference>
<feature type="repeat" description="WD" evidence="15">
    <location>
        <begin position="125"/>
        <end position="166"/>
    </location>
</feature>
<keyword evidence="5 15" id="KW-0853">WD repeat</keyword>
<comment type="similarity">
    <text evidence="3 16">Belongs to the SCAMP family.</text>
</comment>
<dbReference type="InterPro" id="IPR036322">
    <property type="entry name" value="WD40_repeat_dom_sf"/>
</dbReference>
<name>A0A0E0FTZ6_ORYNI</name>
<evidence type="ECO:0000256" key="4">
    <source>
        <dbReference type="ARBA" id="ARBA00022490"/>
    </source>
</evidence>
<keyword evidence="16" id="KW-0813">Transport</keyword>
<dbReference type="Pfam" id="PF00400">
    <property type="entry name" value="WD40"/>
    <property type="match status" value="6"/>
</dbReference>
<dbReference type="GO" id="GO:0008017">
    <property type="term" value="F:microtubule binding"/>
    <property type="evidence" value="ECO:0007669"/>
    <property type="project" value="UniProtKB-UniRule"/>
</dbReference>
<keyword evidence="10 17" id="KW-0175">Coiled coil</keyword>
<dbReference type="InterPro" id="IPR019775">
    <property type="entry name" value="WD40_repeat_CS"/>
</dbReference>
<feature type="compositionally biased region" description="Basic and acidic residues" evidence="18">
    <location>
        <begin position="401"/>
        <end position="417"/>
    </location>
</feature>
<dbReference type="InterPro" id="IPR007273">
    <property type="entry name" value="SCAMP"/>
</dbReference>
<feature type="transmembrane region" description="Helical" evidence="16">
    <location>
        <begin position="1036"/>
        <end position="1056"/>
    </location>
</feature>
<evidence type="ECO:0000256" key="17">
    <source>
        <dbReference type="SAM" id="Coils"/>
    </source>
</evidence>
<feature type="transmembrane region" description="Helical" evidence="16">
    <location>
        <begin position="759"/>
        <end position="777"/>
    </location>
</feature>
<keyword evidence="11 16" id="KW-0472">Membrane</keyword>
<evidence type="ECO:0000256" key="10">
    <source>
        <dbReference type="ARBA" id="ARBA00023054"/>
    </source>
</evidence>
<dbReference type="Pfam" id="PF13925">
    <property type="entry name" value="Katanin_con80"/>
    <property type="match status" value="1"/>
</dbReference>
<keyword evidence="7 14" id="KW-0493">Microtubule</keyword>
<dbReference type="Proteomes" id="UP000006591">
    <property type="component" value="Chromosome 1"/>
</dbReference>
<evidence type="ECO:0000256" key="18">
    <source>
        <dbReference type="SAM" id="MobiDB-lite"/>
    </source>
</evidence>
<keyword evidence="4 14" id="KW-0963">Cytoplasm</keyword>
<sequence length="1160" mass="127843">MDPEKRGYRLPVEAVTGYFLEACIAQVYNSLTWKPKLEEFVAHDAEVRSLSIGKKSSRVFITGGSDRKVNLWAIGKQTPLLSLSGHTGSVEAVEFDTAEVLVLAGSSNGSIKLWDLEEAKVVRSLTGHRSSCTSVEFHPFGEFFASGSSDTDLKIWDIKKKGCIHTYKGHRGAIRTIRFTPDGRWVVTGGEDNIVKVWDLTAGKLLHDFKFHSGQIRCIDFHPQEFLLATGSADRTVKFWDLETFELIGSAGPEATGVRSTVFHPDGKTLFCGLDQSLKVFSWEPVRCHDVVDMGWSNLADLSIYEGKLLGCSYHECRVGVWVADISLIGPYALGVLPKANFFAELVHSLDDNPSKTIDTTAKSIPALATTHPKNLYKVKETGTVAESGIRGSNLTPASMDKTKRDKSGATPRRPDSSFKSSIQSSTPMRRMKAADSPYTNRKTVERNFAQRDASLASRTGTANNSSTVKKGHLAESVSVKDIYTTPQTVSVPVVMPRDILEDKTAGSISGGIRGRAAVADDFHAPVHSRKLSVNSFVGDSVNSTKSMLTDPDVCSEGFSGLKFSFGLTPYYKKEEYDNVDKVDSMDKGDNTQMIEKLDRTVSLEHQLQSNDTSEPPCSTTETTKVKYVRGVAVPLGKTKSLVERWEKREATNVECSPPTGSCGDRAVRSDGPSSFSAEPSQAYEKDLSTIDEAMIPINLMQNHDEFINAVKSRLTKLEMMRHVFDQNGIKGAIAAVAKLPDNAVQADVVSTLKGKLDLFNLDIFLSFLPVLAGLLTSKAERHAVVSLELLLDLIKIFGPVIRSTLSAHSAVGVDIQAEQRRGGQSAQLAQELNLSLQDLVRKPGGRSSWSPPSRAFPFPRRREKPPTRPLPEEEEELGWRGAMAGRYDRNPFDEDDVNPFAGGSVPPASNSRMPPLPHEPGFYNDRGATVDIPLDSTKDMKKKEKELQAKEAELNKRESELRRREEAASRAGIVIEEKNWPPFFPIIHHDISNEIPIHLQRMQYLAFSSLLGLAACLFWNIIATTAAWIKGAGVMIWLLAIIYFISGVPGAYVLWTESALKFGWFFLFYLIHILFCIWSAVAPPFPFKGKSLAGILPAIDVIGNNAIVGIFYFIGFGLFCLESLLSVVVIQQVYMYFRGSGKAAEMKREAARGAMRSAF</sequence>
<dbReference type="InterPro" id="IPR001680">
    <property type="entry name" value="WD40_rpt"/>
</dbReference>
<feature type="repeat" description="WD" evidence="15">
    <location>
        <begin position="167"/>
        <end position="208"/>
    </location>
</feature>
<dbReference type="InterPro" id="IPR026962">
    <property type="entry name" value="KTNB1"/>
</dbReference>
<evidence type="ECO:0000256" key="13">
    <source>
        <dbReference type="ARBA" id="ARBA00023329"/>
    </source>
</evidence>
<organism evidence="20">
    <name type="scientific">Oryza nivara</name>
    <name type="common">Indian wild rice</name>
    <name type="synonym">Oryza sativa f. spontanea</name>
    <dbReference type="NCBI Taxonomy" id="4536"/>
    <lineage>
        <taxon>Eukaryota</taxon>
        <taxon>Viridiplantae</taxon>
        <taxon>Streptophyta</taxon>
        <taxon>Embryophyta</taxon>
        <taxon>Tracheophyta</taxon>
        <taxon>Spermatophyta</taxon>
        <taxon>Magnoliopsida</taxon>
        <taxon>Liliopsida</taxon>
        <taxon>Poales</taxon>
        <taxon>Poaceae</taxon>
        <taxon>BOP clade</taxon>
        <taxon>Oryzoideae</taxon>
        <taxon>Oryzeae</taxon>
        <taxon>Oryzinae</taxon>
        <taxon>Oryza</taxon>
    </lineage>
</organism>
<keyword evidence="13 16" id="KW-0968">Cytoplasmic vesicle</keyword>
<evidence type="ECO:0000256" key="15">
    <source>
        <dbReference type="PROSITE-ProRule" id="PRU00221"/>
    </source>
</evidence>
<feature type="transmembrane region" description="Helical" evidence="16">
    <location>
        <begin position="1005"/>
        <end position="1030"/>
    </location>
</feature>
<feature type="coiled-coil region" evidence="17">
    <location>
        <begin position="938"/>
        <end position="968"/>
    </location>
</feature>
<dbReference type="PRINTS" id="PR00320">
    <property type="entry name" value="GPROTEINBRPT"/>
</dbReference>
<dbReference type="SMART" id="SM00320">
    <property type="entry name" value="WD40"/>
    <property type="match status" value="6"/>
</dbReference>
<reference evidence="20" key="2">
    <citation type="submission" date="2018-04" db="EMBL/GenBank/DDBJ databases">
        <title>OnivRS2 (Oryza nivara Reference Sequence Version 2).</title>
        <authorList>
            <person name="Zhang J."/>
            <person name="Kudrna D."/>
            <person name="Lee S."/>
            <person name="Talag J."/>
            <person name="Rajasekar S."/>
            <person name="Welchert J."/>
            <person name="Hsing Y.-I."/>
            <person name="Wing R.A."/>
        </authorList>
    </citation>
    <scope>NUCLEOTIDE SEQUENCE [LARGE SCALE GENOMIC DNA]</scope>
</reference>
<proteinExistence type="inferred from homology"/>
<feature type="compositionally biased region" description="Polar residues" evidence="18">
    <location>
        <begin position="457"/>
        <end position="469"/>
    </location>
</feature>
<dbReference type="GO" id="GO:0030658">
    <property type="term" value="C:transport vesicle membrane"/>
    <property type="evidence" value="ECO:0007669"/>
    <property type="project" value="UniProtKB-SubCell"/>
</dbReference>
<feature type="repeat" description="WD" evidence="15">
    <location>
        <begin position="209"/>
        <end position="250"/>
    </location>
</feature>
<keyword evidence="6 16" id="KW-0812">Transmembrane</keyword>
<dbReference type="PANTHER" id="PTHR19845:SF17">
    <property type="entry name" value="KATANIN P80 WD40 REPEAT-CONTAINING SUBUNIT B1 HOMOLOG"/>
    <property type="match status" value="1"/>
</dbReference>
<comment type="function">
    <text evidence="1 16">Probably involved in membrane trafficking.</text>
</comment>
<evidence type="ECO:0000256" key="14">
    <source>
        <dbReference type="HAMAP-Rule" id="MF_03022"/>
    </source>
</evidence>
<dbReference type="FunFam" id="2.130.10.10:FF:000626">
    <property type="entry name" value="Katanin p80 WD40 repeat-containing subunit B1 homolog"/>
    <property type="match status" value="1"/>
</dbReference>
<evidence type="ECO:0000259" key="19">
    <source>
        <dbReference type="Pfam" id="PF13925"/>
    </source>
</evidence>
<evidence type="ECO:0000256" key="2">
    <source>
        <dbReference type="ARBA" id="ARBA00004245"/>
    </source>
</evidence>
<comment type="caution">
    <text evidence="16">Lacks conserved residue(s) required for the propagation of feature annotation.</text>
</comment>
<comment type="similarity">
    <text evidence="14">Belongs to the WD repeat KATNB1 family.</text>
</comment>
<evidence type="ECO:0000313" key="21">
    <source>
        <dbReference type="Proteomes" id="UP000006591"/>
    </source>
</evidence>
<keyword evidence="8" id="KW-0677">Repeat</keyword>
<keyword evidence="12 14" id="KW-0206">Cytoskeleton</keyword>
<dbReference type="Gene3D" id="2.130.10.10">
    <property type="entry name" value="YVTN repeat-like/Quinoprotein amine dehydrogenase"/>
    <property type="match status" value="2"/>
</dbReference>
<evidence type="ECO:0000313" key="20">
    <source>
        <dbReference type="EnsemblPlants" id="ONIVA01G37440.1"/>
    </source>
</evidence>
<comment type="subcellular location">
    <subcellularLocation>
        <location evidence="16">Cell membrane</location>
        <topology evidence="16">Multi-pass membrane protein</topology>
    </subcellularLocation>
    <subcellularLocation>
        <location evidence="16">Cytoplasmic vesicle</location>
        <location evidence="16">Secretory vesicle membrane</location>
        <topology evidence="16">Multi-pass membrane protein</topology>
    </subcellularLocation>
    <subcellularLocation>
        <location evidence="2 14">Cytoplasm</location>
        <location evidence="2 14">Cytoskeleton</location>
    </subcellularLocation>
</comment>
<dbReference type="InterPro" id="IPR015943">
    <property type="entry name" value="WD40/YVTN_repeat-like_dom_sf"/>
</dbReference>
<evidence type="ECO:0000256" key="12">
    <source>
        <dbReference type="ARBA" id="ARBA00023212"/>
    </source>
</evidence>
<evidence type="ECO:0000256" key="3">
    <source>
        <dbReference type="ARBA" id="ARBA00010482"/>
    </source>
</evidence>
<dbReference type="InterPro" id="IPR020472">
    <property type="entry name" value="WD40_PAC1"/>
</dbReference>
<dbReference type="EnsemblPlants" id="ONIVA01G37440.1">
    <property type="protein sequence ID" value="ONIVA01G37440.1"/>
    <property type="gene ID" value="ONIVA01G37440"/>
</dbReference>
<feature type="region of interest" description="Disordered" evidence="18">
    <location>
        <begin position="842"/>
        <end position="877"/>
    </location>
</feature>
<dbReference type="AlphaFoldDB" id="A0A0E0FTZ6"/>